<proteinExistence type="predicted"/>
<evidence type="ECO:0000313" key="3">
    <source>
        <dbReference type="Proteomes" id="UP001596383"/>
    </source>
</evidence>
<reference evidence="2 3" key="1">
    <citation type="journal article" date="2019" name="Int. J. Syst. Evol. Microbiol.">
        <title>The Global Catalogue of Microorganisms (GCM) 10K type strain sequencing project: providing services to taxonomists for standard genome sequencing and annotation.</title>
        <authorList>
            <consortium name="The Broad Institute Genomics Platform"/>
            <consortium name="The Broad Institute Genome Sequencing Center for Infectious Disease"/>
            <person name="Wu L."/>
            <person name="Ma J."/>
        </authorList>
    </citation>
    <scope>NUCLEOTIDE SEQUENCE [LARGE SCALE GENOMIC DNA]</scope>
    <source>
        <strain evidence="2 3">LMG 29247</strain>
    </source>
</reference>
<feature type="compositionally biased region" description="Acidic residues" evidence="1">
    <location>
        <begin position="68"/>
        <end position="83"/>
    </location>
</feature>
<comment type="caution">
    <text evidence="2">The sequence shown here is derived from an EMBL/GenBank/DDBJ whole genome shotgun (WGS) entry which is preliminary data.</text>
</comment>
<gene>
    <name evidence="2" type="ORF">ACFQE6_11140</name>
</gene>
<evidence type="ECO:0008006" key="4">
    <source>
        <dbReference type="Google" id="ProtNLM"/>
    </source>
</evidence>
<feature type="compositionally biased region" description="Acidic residues" evidence="1">
    <location>
        <begin position="226"/>
        <end position="242"/>
    </location>
</feature>
<organism evidence="2 3">
    <name type="scientific">Natrinema soli</name>
    <dbReference type="NCBI Taxonomy" id="1930624"/>
    <lineage>
        <taxon>Archaea</taxon>
        <taxon>Methanobacteriati</taxon>
        <taxon>Methanobacteriota</taxon>
        <taxon>Stenosarchaea group</taxon>
        <taxon>Halobacteria</taxon>
        <taxon>Halobacteriales</taxon>
        <taxon>Natrialbaceae</taxon>
        <taxon>Natrinema</taxon>
    </lineage>
</organism>
<evidence type="ECO:0000313" key="2">
    <source>
        <dbReference type="EMBL" id="MFC6765521.1"/>
    </source>
</evidence>
<feature type="compositionally biased region" description="Polar residues" evidence="1">
    <location>
        <begin position="200"/>
        <end position="214"/>
    </location>
</feature>
<name>A0ABD5SQB8_9EURY</name>
<feature type="compositionally biased region" description="Acidic residues" evidence="1">
    <location>
        <begin position="250"/>
        <end position="263"/>
    </location>
</feature>
<feature type="compositionally biased region" description="Acidic residues" evidence="1">
    <location>
        <begin position="24"/>
        <end position="34"/>
    </location>
</feature>
<keyword evidence="3" id="KW-1185">Reference proteome</keyword>
<sequence>MTDSTTDTQSADAGFDVGSSVDDLFGEIESDGDPGGDQRAETDDGDGSDAVEDRTAADVFDQLRTDAGDESGADDILADESPDDIIASADEPGPEPDATVDDDLLADDDELADLLLTGRTKEQEFLWIETDGSDETGEPSEPDESSEADVETETDSEPPTGDADPSGGVDEPAAPDELVERLFGDSPESDFDPDEATATDAGTESDSPSNSSIAVSDRDRGTDSSVETDADEPAAEEAESDSASERPDDTEAADDSAADDADATDGSVATDDSSSGFFGRLLSIIGGLF</sequence>
<accession>A0ABD5SQB8</accession>
<feature type="compositionally biased region" description="Acidic residues" evidence="1">
    <location>
        <begin position="92"/>
        <end position="103"/>
    </location>
</feature>
<feature type="compositionally biased region" description="Acidic residues" evidence="1">
    <location>
        <begin position="187"/>
        <end position="197"/>
    </location>
</feature>
<dbReference type="RefSeq" id="WP_273738544.1">
    <property type="nucleotide sequence ID" value="NZ_JAQIVI010000149.1"/>
</dbReference>
<feature type="compositionally biased region" description="Basic and acidic residues" evidence="1">
    <location>
        <begin position="51"/>
        <end position="67"/>
    </location>
</feature>
<feature type="compositionally biased region" description="Low complexity" evidence="1">
    <location>
        <begin position="264"/>
        <end position="275"/>
    </location>
</feature>
<dbReference type="Proteomes" id="UP001596383">
    <property type="component" value="Unassembled WGS sequence"/>
</dbReference>
<evidence type="ECO:0000256" key="1">
    <source>
        <dbReference type="SAM" id="MobiDB-lite"/>
    </source>
</evidence>
<feature type="compositionally biased region" description="Low complexity" evidence="1">
    <location>
        <begin position="1"/>
        <end position="13"/>
    </location>
</feature>
<feature type="compositionally biased region" description="Acidic residues" evidence="1">
    <location>
        <begin position="131"/>
        <end position="156"/>
    </location>
</feature>
<protein>
    <recommendedName>
        <fullName evidence="4">ATPase AAA</fullName>
    </recommendedName>
</protein>
<feature type="region of interest" description="Disordered" evidence="1">
    <location>
        <begin position="116"/>
        <end position="277"/>
    </location>
</feature>
<dbReference type="AlphaFoldDB" id="A0ABD5SQB8"/>
<feature type="region of interest" description="Disordered" evidence="1">
    <location>
        <begin position="1"/>
        <end position="103"/>
    </location>
</feature>
<dbReference type="EMBL" id="JBHSWV010000149">
    <property type="protein sequence ID" value="MFC6765521.1"/>
    <property type="molecule type" value="Genomic_DNA"/>
</dbReference>